<evidence type="ECO:0000256" key="1">
    <source>
        <dbReference type="SAM" id="Phobius"/>
    </source>
</evidence>
<gene>
    <name evidence="2" type="ORF">SAMN05192558_104362</name>
</gene>
<evidence type="ECO:0000313" key="2">
    <source>
        <dbReference type="EMBL" id="SDO73819.1"/>
    </source>
</evidence>
<keyword evidence="1" id="KW-0472">Membrane</keyword>
<protein>
    <submittedName>
        <fullName evidence="2">Uncharacterized protein</fullName>
    </submittedName>
</protein>
<dbReference type="InterPro" id="IPR046096">
    <property type="entry name" value="DUF6114"/>
</dbReference>
<sequence length="137" mass="14384">MLTRVRDNPVLAVVAAAWQWFTAFRRTRPFWGGLWMMLGGWTIMSLTVAPIVVTLSAGASGVAGYVLGGGMIVLGLMAWFAPTQRLVAGLMGGIFAVAAFVASNLGGFLLGTLLGVVGAAMVFGWGPKKPRGRRAES</sequence>
<accession>A0A1H0M027</accession>
<keyword evidence="3" id="KW-1185">Reference proteome</keyword>
<feature type="transmembrane region" description="Helical" evidence="1">
    <location>
        <begin position="35"/>
        <end position="55"/>
    </location>
</feature>
<dbReference type="Proteomes" id="UP000199651">
    <property type="component" value="Unassembled WGS sequence"/>
</dbReference>
<feature type="transmembrane region" description="Helical" evidence="1">
    <location>
        <begin position="93"/>
        <end position="125"/>
    </location>
</feature>
<dbReference type="AlphaFoldDB" id="A0A1H0M027"/>
<name>A0A1H0M027_9PSEU</name>
<feature type="transmembrane region" description="Helical" evidence="1">
    <location>
        <begin position="62"/>
        <end position="81"/>
    </location>
</feature>
<dbReference type="EMBL" id="FNJB01000004">
    <property type="protein sequence ID" value="SDO73819.1"/>
    <property type="molecule type" value="Genomic_DNA"/>
</dbReference>
<proteinExistence type="predicted"/>
<dbReference type="RefSeq" id="WP_228769847.1">
    <property type="nucleotide sequence ID" value="NZ_FNDV01000005.1"/>
</dbReference>
<organism evidence="2 3">
    <name type="scientific">Actinokineospora alba</name>
    <dbReference type="NCBI Taxonomy" id="504798"/>
    <lineage>
        <taxon>Bacteria</taxon>
        <taxon>Bacillati</taxon>
        <taxon>Actinomycetota</taxon>
        <taxon>Actinomycetes</taxon>
        <taxon>Pseudonocardiales</taxon>
        <taxon>Pseudonocardiaceae</taxon>
        <taxon>Actinokineospora</taxon>
    </lineage>
</organism>
<dbReference type="STRING" id="504798.SAMN05421871_10598"/>
<evidence type="ECO:0000313" key="3">
    <source>
        <dbReference type="Proteomes" id="UP000199651"/>
    </source>
</evidence>
<keyword evidence="1" id="KW-0812">Transmembrane</keyword>
<dbReference type="Pfam" id="PF19609">
    <property type="entry name" value="DUF6114"/>
    <property type="match status" value="1"/>
</dbReference>
<keyword evidence="1" id="KW-1133">Transmembrane helix</keyword>
<reference evidence="3" key="1">
    <citation type="submission" date="2016-10" db="EMBL/GenBank/DDBJ databases">
        <authorList>
            <person name="Varghese N."/>
            <person name="Submissions S."/>
        </authorList>
    </citation>
    <scope>NUCLEOTIDE SEQUENCE [LARGE SCALE GENOMIC DNA]</scope>
    <source>
        <strain evidence="3">IBRC-M 10655</strain>
    </source>
</reference>